<dbReference type="STRING" id="99883.ENSTNIP00000000354"/>
<dbReference type="PANTHER" id="PTHR19957">
    <property type="entry name" value="SYNTAXIN"/>
    <property type="match status" value="1"/>
</dbReference>
<dbReference type="CDD" id="cd00179">
    <property type="entry name" value="SynN"/>
    <property type="match status" value="1"/>
</dbReference>
<dbReference type="GO" id="GO:0005484">
    <property type="term" value="F:SNAP receptor activity"/>
    <property type="evidence" value="ECO:0007669"/>
    <property type="project" value="TreeGrafter"/>
</dbReference>
<reference evidence="4" key="3">
    <citation type="submission" date="2025-09" db="UniProtKB">
        <authorList>
            <consortium name="Ensembl"/>
        </authorList>
    </citation>
    <scope>IDENTIFICATION</scope>
</reference>
<dbReference type="SMART" id="SM00397">
    <property type="entry name" value="t_SNARE"/>
    <property type="match status" value="1"/>
</dbReference>
<dbReference type="GO" id="GO:0031201">
    <property type="term" value="C:SNARE complex"/>
    <property type="evidence" value="ECO:0007669"/>
    <property type="project" value="TreeGrafter"/>
</dbReference>
<dbReference type="GO" id="GO:0048787">
    <property type="term" value="C:presynaptic active zone membrane"/>
    <property type="evidence" value="ECO:0007669"/>
    <property type="project" value="TreeGrafter"/>
</dbReference>
<dbReference type="Pfam" id="PF00804">
    <property type="entry name" value="Syntaxin"/>
    <property type="match status" value="1"/>
</dbReference>
<dbReference type="GeneTree" id="ENSGT01030000234627"/>
<protein>
    <recommendedName>
        <fullName evidence="3">t-SNARE coiled-coil homology domain-containing protein</fullName>
    </recommendedName>
</protein>
<evidence type="ECO:0000259" key="3">
    <source>
        <dbReference type="PROSITE" id="PS50192"/>
    </source>
</evidence>
<keyword evidence="5" id="KW-1185">Reference proteome</keyword>
<name>H3BWJ2_TETNG</name>
<reference evidence="5" key="1">
    <citation type="journal article" date="2004" name="Nature">
        <title>Genome duplication in the teleost fish Tetraodon nigroviridis reveals the early vertebrate proto-karyotype.</title>
        <authorList>
            <person name="Jaillon O."/>
            <person name="Aury J.-M."/>
            <person name="Brunet F."/>
            <person name="Petit J.-L."/>
            <person name="Stange-Thomann N."/>
            <person name="Mauceli E."/>
            <person name="Bouneau L."/>
            <person name="Fischer C."/>
            <person name="Ozouf-Costaz C."/>
            <person name="Bernot A."/>
            <person name="Nicaud S."/>
            <person name="Jaffe D."/>
            <person name="Fisher S."/>
            <person name="Lutfalla G."/>
            <person name="Dossat C."/>
            <person name="Segurens B."/>
            <person name="Dasilva C."/>
            <person name="Salanoubat M."/>
            <person name="Levy M."/>
            <person name="Boudet N."/>
            <person name="Castellano S."/>
            <person name="Anthouard V."/>
            <person name="Jubin C."/>
            <person name="Castelli V."/>
            <person name="Katinka M."/>
            <person name="Vacherie B."/>
            <person name="Biemont C."/>
            <person name="Skalli Z."/>
            <person name="Cattolico L."/>
            <person name="Poulain J."/>
            <person name="De Berardinis V."/>
            <person name="Cruaud C."/>
            <person name="Duprat S."/>
            <person name="Brottier P."/>
            <person name="Coutanceau J.-P."/>
            <person name="Gouzy J."/>
            <person name="Parra G."/>
            <person name="Lardier G."/>
            <person name="Chapple C."/>
            <person name="McKernan K.J."/>
            <person name="McEwan P."/>
            <person name="Bosak S."/>
            <person name="Kellis M."/>
            <person name="Volff J.-N."/>
            <person name="Guigo R."/>
            <person name="Zody M.C."/>
            <person name="Mesirov J."/>
            <person name="Lindblad-Toh K."/>
            <person name="Birren B."/>
            <person name="Nusbaum C."/>
            <person name="Kahn D."/>
            <person name="Robinson-Rechavi M."/>
            <person name="Laudet V."/>
            <person name="Schachter V."/>
            <person name="Quetier F."/>
            <person name="Saurin W."/>
            <person name="Scarpelli C."/>
            <person name="Wincker P."/>
            <person name="Lander E.S."/>
            <person name="Weissenbach J."/>
            <person name="Roest Crollius H."/>
        </authorList>
    </citation>
    <scope>NUCLEOTIDE SEQUENCE [LARGE SCALE GENOMIC DNA]</scope>
</reference>
<comment type="similarity">
    <text evidence="1">Belongs to the syntaxin family.</text>
</comment>
<dbReference type="InterPro" id="IPR000727">
    <property type="entry name" value="T_SNARE_dom"/>
</dbReference>
<dbReference type="HOGENOM" id="CLU_042423_2_2_1"/>
<dbReference type="PANTHER" id="PTHR19957:SF36">
    <property type="entry name" value="SYNTAXIN-2"/>
    <property type="match status" value="1"/>
</dbReference>
<feature type="domain" description="T-SNARE coiled-coil homology" evidence="3">
    <location>
        <begin position="164"/>
        <end position="226"/>
    </location>
</feature>
<sequence>EEPNMEEFFTQVGQVRILLDKLSRHVEDVQKRHMVILSNPNQEEKSKAELDKLDQEARRTSDLIRQQLKLMQTQVPAEGSVVSRIHRNQLSHMTLCFTDIMRRHHAAQTAFRDKCKAQIRRQLHVVNKETTDEELEQMLDRGCLAVFVSHVRTDTNWSFSTEALSRIQARQQDLIRLEASITHLQQLFSDIAALLDSQGELINNIERNVTSAAEFIGQSRAETQKAVRYK</sequence>
<dbReference type="Gene3D" id="1.20.58.70">
    <property type="match status" value="1"/>
</dbReference>
<dbReference type="InParanoid" id="H3BWJ2"/>
<dbReference type="PROSITE" id="PS50192">
    <property type="entry name" value="T_SNARE"/>
    <property type="match status" value="1"/>
</dbReference>
<dbReference type="Proteomes" id="UP000007303">
    <property type="component" value="Unassembled WGS sequence"/>
</dbReference>
<dbReference type="SUPFAM" id="SSF47661">
    <property type="entry name" value="t-snare proteins"/>
    <property type="match status" value="1"/>
</dbReference>
<dbReference type="GO" id="GO:0006886">
    <property type="term" value="P:intracellular protein transport"/>
    <property type="evidence" value="ECO:0007669"/>
    <property type="project" value="TreeGrafter"/>
</dbReference>
<dbReference type="GO" id="GO:0008021">
    <property type="term" value="C:synaptic vesicle"/>
    <property type="evidence" value="ECO:0007669"/>
    <property type="project" value="TreeGrafter"/>
</dbReference>
<dbReference type="GO" id="GO:0000149">
    <property type="term" value="F:SNARE binding"/>
    <property type="evidence" value="ECO:0007669"/>
    <property type="project" value="TreeGrafter"/>
</dbReference>
<keyword evidence="2" id="KW-0175">Coiled coil</keyword>
<evidence type="ECO:0000313" key="5">
    <source>
        <dbReference type="Proteomes" id="UP000007303"/>
    </source>
</evidence>
<organism evidence="4 5">
    <name type="scientific">Tetraodon nigroviridis</name>
    <name type="common">Spotted green pufferfish</name>
    <name type="synonym">Chelonodon nigroviridis</name>
    <dbReference type="NCBI Taxonomy" id="99883"/>
    <lineage>
        <taxon>Eukaryota</taxon>
        <taxon>Metazoa</taxon>
        <taxon>Chordata</taxon>
        <taxon>Craniata</taxon>
        <taxon>Vertebrata</taxon>
        <taxon>Euteleostomi</taxon>
        <taxon>Actinopterygii</taxon>
        <taxon>Neopterygii</taxon>
        <taxon>Teleostei</taxon>
        <taxon>Neoteleostei</taxon>
        <taxon>Acanthomorphata</taxon>
        <taxon>Eupercaria</taxon>
        <taxon>Tetraodontiformes</taxon>
        <taxon>Tetradontoidea</taxon>
        <taxon>Tetraodontidae</taxon>
        <taxon>Tetraodon</taxon>
    </lineage>
</organism>
<reference evidence="4" key="2">
    <citation type="submission" date="2025-08" db="UniProtKB">
        <authorList>
            <consortium name="Ensembl"/>
        </authorList>
    </citation>
    <scope>IDENTIFICATION</scope>
</reference>
<dbReference type="InterPro" id="IPR010989">
    <property type="entry name" value="SNARE"/>
</dbReference>
<evidence type="ECO:0000256" key="1">
    <source>
        <dbReference type="ARBA" id="ARBA00009063"/>
    </source>
</evidence>
<proteinExistence type="inferred from homology"/>
<evidence type="ECO:0000313" key="4">
    <source>
        <dbReference type="Ensembl" id="ENSTNIP00000000354.1"/>
    </source>
</evidence>
<evidence type="ECO:0000256" key="2">
    <source>
        <dbReference type="ARBA" id="ARBA00023054"/>
    </source>
</evidence>
<dbReference type="Gene3D" id="1.20.5.110">
    <property type="match status" value="1"/>
</dbReference>
<dbReference type="InterPro" id="IPR006011">
    <property type="entry name" value="Syntaxin_N"/>
</dbReference>
<dbReference type="InterPro" id="IPR045242">
    <property type="entry name" value="Syntaxin"/>
</dbReference>
<accession>H3BWJ2</accession>
<dbReference type="SMART" id="SM00503">
    <property type="entry name" value="SynN"/>
    <property type="match status" value="1"/>
</dbReference>
<dbReference type="AlphaFoldDB" id="H3BWJ2"/>
<dbReference type="OMA" id="REIMIEF"/>
<dbReference type="Ensembl" id="ENSTNIT00000000977.1">
    <property type="protein sequence ID" value="ENSTNIP00000000354.1"/>
    <property type="gene ID" value="ENSTNIG00000000082.1"/>
</dbReference>
<dbReference type="GO" id="GO:0048278">
    <property type="term" value="P:vesicle docking"/>
    <property type="evidence" value="ECO:0007669"/>
    <property type="project" value="TreeGrafter"/>
</dbReference>
<dbReference type="GO" id="GO:0031629">
    <property type="term" value="P:synaptic vesicle fusion to presynaptic active zone membrane"/>
    <property type="evidence" value="ECO:0007669"/>
    <property type="project" value="TreeGrafter"/>
</dbReference>